<evidence type="ECO:0000313" key="5">
    <source>
        <dbReference type="EMBL" id="VAW02515.1"/>
    </source>
</evidence>
<evidence type="ECO:0000256" key="3">
    <source>
        <dbReference type="ARBA" id="ARBA00023163"/>
    </source>
</evidence>
<dbReference type="Gene3D" id="1.10.357.10">
    <property type="entry name" value="Tetracycline Repressor, domain 2"/>
    <property type="match status" value="1"/>
</dbReference>
<dbReference type="InterPro" id="IPR001647">
    <property type="entry name" value="HTH_TetR"/>
</dbReference>
<dbReference type="InterPro" id="IPR009057">
    <property type="entry name" value="Homeodomain-like_sf"/>
</dbReference>
<organism evidence="5">
    <name type="scientific">hydrothermal vent metagenome</name>
    <dbReference type="NCBI Taxonomy" id="652676"/>
    <lineage>
        <taxon>unclassified sequences</taxon>
        <taxon>metagenomes</taxon>
        <taxon>ecological metagenomes</taxon>
    </lineage>
</organism>
<dbReference type="EMBL" id="UOEC01000200">
    <property type="protein sequence ID" value="VAW02515.1"/>
    <property type="molecule type" value="Genomic_DNA"/>
</dbReference>
<dbReference type="PANTHER" id="PTHR30055:SF234">
    <property type="entry name" value="HTH-TYPE TRANSCRIPTIONAL REGULATOR BETI"/>
    <property type="match status" value="1"/>
</dbReference>
<gene>
    <name evidence="5" type="ORF">MNBD_ALPHA08-861</name>
</gene>
<keyword evidence="1" id="KW-0805">Transcription regulation</keyword>
<proteinExistence type="predicted"/>
<keyword evidence="2" id="KW-0238">DNA-binding</keyword>
<dbReference type="PROSITE" id="PS50977">
    <property type="entry name" value="HTH_TETR_2"/>
    <property type="match status" value="1"/>
</dbReference>
<dbReference type="Pfam" id="PF00440">
    <property type="entry name" value="TetR_N"/>
    <property type="match status" value="1"/>
</dbReference>
<name>A0A3B0S874_9ZZZZ</name>
<dbReference type="AlphaFoldDB" id="A0A3B0S874"/>
<evidence type="ECO:0000256" key="1">
    <source>
        <dbReference type="ARBA" id="ARBA00023015"/>
    </source>
</evidence>
<dbReference type="PANTHER" id="PTHR30055">
    <property type="entry name" value="HTH-TYPE TRANSCRIPTIONAL REGULATOR RUTR"/>
    <property type="match status" value="1"/>
</dbReference>
<accession>A0A3B0S874</accession>
<dbReference type="GO" id="GO:0000976">
    <property type="term" value="F:transcription cis-regulatory region binding"/>
    <property type="evidence" value="ECO:0007669"/>
    <property type="project" value="TreeGrafter"/>
</dbReference>
<protein>
    <submittedName>
        <fullName evidence="5">Transcriptional regulator, AcrR family</fullName>
    </submittedName>
</protein>
<feature type="domain" description="HTH tetR-type" evidence="4">
    <location>
        <begin position="6"/>
        <end position="66"/>
    </location>
</feature>
<reference evidence="5" key="1">
    <citation type="submission" date="2018-06" db="EMBL/GenBank/DDBJ databases">
        <authorList>
            <person name="Zhirakovskaya E."/>
        </authorList>
    </citation>
    <scope>NUCLEOTIDE SEQUENCE</scope>
</reference>
<evidence type="ECO:0000259" key="4">
    <source>
        <dbReference type="PROSITE" id="PS50977"/>
    </source>
</evidence>
<evidence type="ECO:0000256" key="2">
    <source>
        <dbReference type="ARBA" id="ARBA00023125"/>
    </source>
</evidence>
<sequence>MNSKTRLNRTDWIVAAFRALTEGGQQAIQVEPIARDLKVSKGSFYWHFKDVADLRAAMIVHWEEQATQAVIETVDQSASTAPDRLRKLFELVMAGHDEPYGGPRAEAAIRDWARHDVLVHTVLQKVDRQRIDYVQQLLDAVGQPRNLARRNARLLYAALLGLQQLAEPDASSPLAELPDLLAMILHQDRETISAPGRVE</sequence>
<dbReference type="InterPro" id="IPR050109">
    <property type="entry name" value="HTH-type_TetR-like_transc_reg"/>
</dbReference>
<dbReference type="SUPFAM" id="SSF46689">
    <property type="entry name" value="Homeodomain-like"/>
    <property type="match status" value="1"/>
</dbReference>
<keyword evidence="3" id="KW-0804">Transcription</keyword>
<dbReference type="GO" id="GO:0003700">
    <property type="term" value="F:DNA-binding transcription factor activity"/>
    <property type="evidence" value="ECO:0007669"/>
    <property type="project" value="TreeGrafter"/>
</dbReference>